<dbReference type="PANTHER" id="PTHR46558">
    <property type="entry name" value="TRACRIPTIONAL REGULATORY PROTEIN-RELATED-RELATED"/>
    <property type="match status" value="1"/>
</dbReference>
<dbReference type="InterPro" id="IPR001387">
    <property type="entry name" value="Cro/C1-type_HTH"/>
</dbReference>
<dbReference type="Pfam" id="PF01381">
    <property type="entry name" value="HTH_3"/>
    <property type="match status" value="1"/>
</dbReference>
<comment type="caution">
    <text evidence="3">The sequence shown here is derived from an EMBL/GenBank/DDBJ whole genome shotgun (WGS) entry which is preliminary data.</text>
</comment>
<dbReference type="PROSITE" id="PS50943">
    <property type="entry name" value="HTH_CROC1"/>
    <property type="match status" value="1"/>
</dbReference>
<dbReference type="CDD" id="cd00093">
    <property type="entry name" value="HTH_XRE"/>
    <property type="match status" value="1"/>
</dbReference>
<dbReference type="GO" id="GO:0003677">
    <property type="term" value="F:DNA binding"/>
    <property type="evidence" value="ECO:0007669"/>
    <property type="project" value="UniProtKB-KW"/>
</dbReference>
<feature type="domain" description="HTH cro/C1-type" evidence="2">
    <location>
        <begin position="5"/>
        <end position="59"/>
    </location>
</feature>
<dbReference type="STRING" id="1221996.QY95_03890"/>
<dbReference type="AlphaFoldDB" id="A0A0F5HMD1"/>
<gene>
    <name evidence="3" type="ORF">QY95_03890</name>
</gene>
<evidence type="ECO:0000256" key="1">
    <source>
        <dbReference type="ARBA" id="ARBA00023125"/>
    </source>
</evidence>
<protein>
    <submittedName>
        <fullName evidence="3">Transcriptional regulator, PBSX family</fullName>
    </submittedName>
</protein>
<evidence type="ECO:0000313" key="4">
    <source>
        <dbReference type="Proteomes" id="UP000031563"/>
    </source>
</evidence>
<evidence type="ECO:0000259" key="2">
    <source>
        <dbReference type="PROSITE" id="PS50943"/>
    </source>
</evidence>
<evidence type="ECO:0000313" key="3">
    <source>
        <dbReference type="EMBL" id="KKB34456.1"/>
    </source>
</evidence>
<dbReference type="PANTHER" id="PTHR46558:SF4">
    <property type="entry name" value="DNA-BIDING PHAGE PROTEIN"/>
    <property type="match status" value="1"/>
</dbReference>
<dbReference type="InterPro" id="IPR010982">
    <property type="entry name" value="Lambda_DNA-bd_dom_sf"/>
</dbReference>
<dbReference type="EMBL" id="JWIR02000084">
    <property type="protein sequence ID" value="KKB34456.1"/>
    <property type="molecule type" value="Genomic_DNA"/>
</dbReference>
<dbReference type="SUPFAM" id="SSF47413">
    <property type="entry name" value="lambda repressor-like DNA-binding domains"/>
    <property type="match status" value="1"/>
</dbReference>
<dbReference type="OrthoDB" id="6386941at2"/>
<dbReference type="SMART" id="SM00530">
    <property type="entry name" value="HTH_XRE"/>
    <property type="match status" value="1"/>
</dbReference>
<sequence>MLNRIRELRKTQKMSQELLANKCDVSRQTINAIENNKYDPSLVLAFKIAAILDITVDELFQFQLAESKSEEDSNEK</sequence>
<organism evidence="3 4">
    <name type="scientific">Bacillus thermotolerans</name>
    <name type="common">Quasibacillus thermotolerans</name>
    <dbReference type="NCBI Taxonomy" id="1221996"/>
    <lineage>
        <taxon>Bacteria</taxon>
        <taxon>Bacillati</taxon>
        <taxon>Bacillota</taxon>
        <taxon>Bacilli</taxon>
        <taxon>Bacillales</taxon>
        <taxon>Bacillaceae</taxon>
        <taxon>Bacillus</taxon>
    </lineage>
</organism>
<keyword evidence="1" id="KW-0238">DNA-binding</keyword>
<proteinExistence type="predicted"/>
<accession>A0A0F5HMD1</accession>
<keyword evidence="4" id="KW-1185">Reference proteome</keyword>
<dbReference type="Gene3D" id="1.10.260.40">
    <property type="entry name" value="lambda repressor-like DNA-binding domains"/>
    <property type="match status" value="1"/>
</dbReference>
<dbReference type="RefSeq" id="WP_033826647.1">
    <property type="nucleotide sequence ID" value="NZ_JWIQ02000115.1"/>
</dbReference>
<name>A0A0F5HMD1_BACTR</name>
<dbReference type="Proteomes" id="UP000031563">
    <property type="component" value="Unassembled WGS sequence"/>
</dbReference>
<reference evidence="3" key="1">
    <citation type="submission" date="2015-02" db="EMBL/GenBank/DDBJ databases">
        <title>Genome Assembly of Bacillaceae bacterium MTCC 8252.</title>
        <authorList>
            <person name="Verma A."/>
            <person name="Khatri I."/>
            <person name="Mual P."/>
            <person name="Subramanian S."/>
            <person name="Krishnamurthi S."/>
        </authorList>
    </citation>
    <scope>NUCLEOTIDE SEQUENCE [LARGE SCALE GENOMIC DNA]</scope>
    <source>
        <strain evidence="3">MTCC 8252</strain>
    </source>
</reference>